<dbReference type="InterPro" id="IPR036397">
    <property type="entry name" value="RNaseH_sf"/>
</dbReference>
<evidence type="ECO:0000256" key="1">
    <source>
        <dbReference type="SAM" id="MobiDB-lite"/>
    </source>
</evidence>
<dbReference type="GO" id="GO:0006139">
    <property type="term" value="P:nucleobase-containing compound metabolic process"/>
    <property type="evidence" value="ECO:0007669"/>
    <property type="project" value="InterPro"/>
</dbReference>
<evidence type="ECO:0000259" key="2">
    <source>
        <dbReference type="Pfam" id="PF01612"/>
    </source>
</evidence>
<reference evidence="3" key="1">
    <citation type="submission" date="2021-07" db="EMBL/GenBank/DDBJ databases">
        <title>Elsinoe batatas strain:CRI-CJ2 Genome sequencing and assembly.</title>
        <authorList>
            <person name="Huang L."/>
        </authorList>
    </citation>
    <scope>NUCLEOTIDE SEQUENCE</scope>
    <source>
        <strain evidence="3">CRI-CJ2</strain>
    </source>
</reference>
<dbReference type="Pfam" id="PF01612">
    <property type="entry name" value="DNA_pol_A_exo1"/>
    <property type="match status" value="1"/>
</dbReference>
<gene>
    <name evidence="3" type="ORF">KVT40_002406</name>
</gene>
<comment type="caution">
    <text evidence="3">The sequence shown here is derived from an EMBL/GenBank/DDBJ whole genome shotgun (WGS) entry which is preliminary data.</text>
</comment>
<dbReference type="PANTHER" id="PTHR43040">
    <property type="entry name" value="RIBONUCLEASE D"/>
    <property type="match status" value="1"/>
</dbReference>
<dbReference type="SUPFAM" id="SSF53098">
    <property type="entry name" value="Ribonuclease H-like"/>
    <property type="match status" value="1"/>
</dbReference>
<proteinExistence type="predicted"/>
<dbReference type="GO" id="GO:0008408">
    <property type="term" value="F:3'-5' exonuclease activity"/>
    <property type="evidence" value="ECO:0007669"/>
    <property type="project" value="InterPro"/>
</dbReference>
<protein>
    <recommendedName>
        <fullName evidence="2">3'-5' exonuclease domain-containing protein</fullName>
    </recommendedName>
</protein>
<dbReference type="GO" id="GO:0003676">
    <property type="term" value="F:nucleic acid binding"/>
    <property type="evidence" value="ECO:0007669"/>
    <property type="project" value="InterPro"/>
</dbReference>
<feature type="region of interest" description="Disordered" evidence="1">
    <location>
        <begin position="245"/>
        <end position="331"/>
    </location>
</feature>
<feature type="domain" description="3'-5' exonuclease" evidence="2">
    <location>
        <begin position="47"/>
        <end position="224"/>
    </location>
</feature>
<dbReference type="PANTHER" id="PTHR43040:SF1">
    <property type="entry name" value="RIBONUCLEASE D"/>
    <property type="match status" value="1"/>
</dbReference>
<dbReference type="Proteomes" id="UP000809789">
    <property type="component" value="Unassembled WGS sequence"/>
</dbReference>
<accession>A0A8K0L7T3</accession>
<keyword evidence="4" id="KW-1185">Reference proteome</keyword>
<dbReference type="AlphaFoldDB" id="A0A8K0L7T3"/>
<dbReference type="Gene3D" id="3.30.420.10">
    <property type="entry name" value="Ribonuclease H-like superfamily/Ribonuclease H"/>
    <property type="match status" value="1"/>
</dbReference>
<dbReference type="InterPro" id="IPR012337">
    <property type="entry name" value="RNaseH-like_sf"/>
</dbReference>
<sequence>MENINDAVAKLSIESSVETSTHQCLDIRLVNEAGGLGSMLATIYRNDTTTSPFCLDLEGVNLSRHGSISLLQIWGAGLEHTFIVDVHVLGKSTFERSDDNGNTLKQFLEASDIEKYFFDVRNDADALYSHFGIILAGVKDVQLLELATRRYNRKRLKGLAKCIDDEKVMSKNEAKRWQEDKEKVTAMFDPKMGGSYEIWNKRPILNQDLIRYAVGDVRYLLALAAVYEGRLKSSWVDKVTQETQRRLMESRSSTYEPGGRQKALGPKSWQPKPKDHLKQSKPKDHLKQSKPKDHLKQSKPKDHLKQSKPKDHLKRSKKPTITSDPLTASGVGFKDALETEAGQTSSGPSHRINTISSGAQNVRFPLIQFRPEGLSLKTHRKPGPKISSAARHDMVDDNQDWSLCNKDCAWCGQCADDLL</sequence>
<name>A0A8K0L7T3_9PEZI</name>
<dbReference type="InterPro" id="IPR002562">
    <property type="entry name" value="3'-5'_exonuclease_dom"/>
</dbReference>
<evidence type="ECO:0000313" key="4">
    <source>
        <dbReference type="Proteomes" id="UP000809789"/>
    </source>
</evidence>
<dbReference type="EMBL" id="JAESVG020000002">
    <property type="protein sequence ID" value="KAG8630787.1"/>
    <property type="molecule type" value="Genomic_DNA"/>
</dbReference>
<dbReference type="OrthoDB" id="26838at2759"/>
<organism evidence="3 4">
    <name type="scientific">Elsinoe batatas</name>
    <dbReference type="NCBI Taxonomy" id="2601811"/>
    <lineage>
        <taxon>Eukaryota</taxon>
        <taxon>Fungi</taxon>
        <taxon>Dikarya</taxon>
        <taxon>Ascomycota</taxon>
        <taxon>Pezizomycotina</taxon>
        <taxon>Dothideomycetes</taxon>
        <taxon>Dothideomycetidae</taxon>
        <taxon>Myriangiales</taxon>
        <taxon>Elsinoaceae</taxon>
        <taxon>Elsinoe</taxon>
    </lineage>
</organism>
<feature type="compositionally biased region" description="Basic and acidic residues" evidence="1">
    <location>
        <begin position="272"/>
        <end position="310"/>
    </location>
</feature>
<evidence type="ECO:0000313" key="3">
    <source>
        <dbReference type="EMBL" id="KAG8630787.1"/>
    </source>
</evidence>